<dbReference type="AlphaFoldDB" id="A0A8G1RX84"/>
<reference evidence="1 2" key="1">
    <citation type="submission" date="2018-02" db="EMBL/GenBank/DDBJ databases">
        <title>The genomes of Aspergillus section Nigri reveals drivers in fungal speciation.</title>
        <authorList>
            <consortium name="DOE Joint Genome Institute"/>
            <person name="Vesth T.C."/>
            <person name="Nybo J."/>
            <person name="Theobald S."/>
            <person name="Brandl J."/>
            <person name="Frisvad J.C."/>
            <person name="Nielsen K.F."/>
            <person name="Lyhne E.K."/>
            <person name="Kogle M.E."/>
            <person name="Kuo A."/>
            <person name="Riley R."/>
            <person name="Clum A."/>
            <person name="Nolan M."/>
            <person name="Lipzen A."/>
            <person name="Salamov A."/>
            <person name="Henrissat B."/>
            <person name="Wiebenga A."/>
            <person name="De vries R.P."/>
            <person name="Grigoriev I.V."/>
            <person name="Mortensen U.H."/>
            <person name="Andersen M.R."/>
            <person name="Baker S.E."/>
        </authorList>
    </citation>
    <scope>NUCLEOTIDE SEQUENCE [LARGE SCALE GENOMIC DNA]</scope>
    <source>
        <strain evidence="1 2">CBS 313.89</strain>
    </source>
</reference>
<dbReference type="VEuPathDB" id="FungiDB:BO72DRAFT_492651"/>
<accession>A0A8G1RX84</accession>
<gene>
    <name evidence="1" type="ORF">BO72DRAFT_492651</name>
</gene>
<evidence type="ECO:0000313" key="1">
    <source>
        <dbReference type="EMBL" id="RAK81230.1"/>
    </source>
</evidence>
<name>A0A8G1RX84_9EURO</name>
<protein>
    <recommendedName>
        <fullName evidence="3">Alpha/beta hydrolase</fullName>
    </recommendedName>
</protein>
<proteinExistence type="predicted"/>
<sequence>MTFKYDSRWLVDAPRQRFFNIWDSLRNNAATPLLLIGHSFGRDVTEQVGQL</sequence>
<evidence type="ECO:0000313" key="2">
    <source>
        <dbReference type="Proteomes" id="UP000249789"/>
    </source>
</evidence>
<keyword evidence="2" id="KW-1185">Reference proteome</keyword>
<dbReference type="GeneID" id="63865642"/>
<dbReference type="Proteomes" id="UP000249789">
    <property type="component" value="Unassembled WGS sequence"/>
</dbReference>
<dbReference type="RefSeq" id="XP_040805240.1">
    <property type="nucleotide sequence ID" value="XM_040948309.1"/>
</dbReference>
<dbReference type="OrthoDB" id="5086500at2759"/>
<organism evidence="1 2">
    <name type="scientific">Aspergillus fijiensis CBS 313.89</name>
    <dbReference type="NCBI Taxonomy" id="1448319"/>
    <lineage>
        <taxon>Eukaryota</taxon>
        <taxon>Fungi</taxon>
        <taxon>Dikarya</taxon>
        <taxon>Ascomycota</taxon>
        <taxon>Pezizomycotina</taxon>
        <taxon>Eurotiomycetes</taxon>
        <taxon>Eurotiomycetidae</taxon>
        <taxon>Eurotiales</taxon>
        <taxon>Aspergillaceae</taxon>
        <taxon>Aspergillus</taxon>
    </lineage>
</organism>
<evidence type="ECO:0008006" key="3">
    <source>
        <dbReference type="Google" id="ProtNLM"/>
    </source>
</evidence>
<dbReference type="EMBL" id="KZ824626">
    <property type="protein sequence ID" value="RAK81230.1"/>
    <property type="molecule type" value="Genomic_DNA"/>
</dbReference>